<evidence type="ECO:0000313" key="2">
    <source>
        <dbReference type="Proteomes" id="UP001590951"/>
    </source>
</evidence>
<name>A0ABR4B6Z8_9LECA</name>
<comment type="caution">
    <text evidence="1">The sequence shown here is derived from an EMBL/GenBank/DDBJ whole genome shotgun (WGS) entry which is preliminary data.</text>
</comment>
<keyword evidence="2" id="KW-1185">Reference proteome</keyword>
<dbReference type="EMBL" id="JBHFEH010000019">
    <property type="protein sequence ID" value="KAL2053637.1"/>
    <property type="molecule type" value="Genomic_DNA"/>
</dbReference>
<accession>A0ABR4B6Z8</accession>
<evidence type="ECO:0000313" key="1">
    <source>
        <dbReference type="EMBL" id="KAL2053637.1"/>
    </source>
</evidence>
<dbReference type="Proteomes" id="UP001590951">
    <property type="component" value="Unassembled WGS sequence"/>
</dbReference>
<protein>
    <recommendedName>
        <fullName evidence="3">CMP/dCMP-type deaminase domain-containing protein</fullName>
    </recommendedName>
</protein>
<proteinExistence type="predicted"/>
<dbReference type="SUPFAM" id="SSF53927">
    <property type="entry name" value="Cytidine deaminase-like"/>
    <property type="match status" value="1"/>
</dbReference>
<evidence type="ECO:0008006" key="3">
    <source>
        <dbReference type="Google" id="ProtNLM"/>
    </source>
</evidence>
<sequence length="118" mass="12226">MSPRTDSHSSLRLEQASTSTLHYRLGCIIVRGGKIISQGHNDYHPGFSGGGTLKTGRFATGASSSPAIFALTQGNKSKSKSESRQSDQGVNPVISSLAAMETSNLGGGCLANSPLFNA</sequence>
<organism evidence="1 2">
    <name type="scientific">Lepraria finkii</name>
    <dbReference type="NCBI Taxonomy" id="1340010"/>
    <lineage>
        <taxon>Eukaryota</taxon>
        <taxon>Fungi</taxon>
        <taxon>Dikarya</taxon>
        <taxon>Ascomycota</taxon>
        <taxon>Pezizomycotina</taxon>
        <taxon>Lecanoromycetes</taxon>
        <taxon>OSLEUM clade</taxon>
        <taxon>Lecanoromycetidae</taxon>
        <taxon>Lecanorales</taxon>
        <taxon>Lecanorineae</taxon>
        <taxon>Stereocaulaceae</taxon>
        <taxon>Lepraria</taxon>
    </lineage>
</organism>
<reference evidence="1 2" key="1">
    <citation type="submission" date="2024-09" db="EMBL/GenBank/DDBJ databases">
        <title>Rethinking Asexuality: The Enigmatic Case of Functional Sexual Genes in Lepraria (Stereocaulaceae).</title>
        <authorList>
            <person name="Doellman M."/>
            <person name="Sun Y."/>
            <person name="Barcenas-Pena A."/>
            <person name="Lumbsch H.T."/>
            <person name="Grewe F."/>
        </authorList>
    </citation>
    <scope>NUCLEOTIDE SEQUENCE [LARGE SCALE GENOMIC DNA]</scope>
    <source>
        <strain evidence="1 2">Grewe 0041</strain>
    </source>
</reference>
<dbReference type="InterPro" id="IPR016193">
    <property type="entry name" value="Cytidine_deaminase-like"/>
</dbReference>
<gene>
    <name evidence="1" type="ORF">ABVK25_005940</name>
</gene>